<accession>A0A2K9MEE7</accession>
<dbReference type="KEGG" id="paru:CYR75_06655"/>
<feature type="domain" description="Ribbon-helix-helix protein CopG" evidence="1">
    <location>
        <begin position="3"/>
        <end position="41"/>
    </location>
</feature>
<sequence length="69" mass="7707">MTVRLNLLLSEDLNNEIEQMASRGHTSKSEIIRKALQLFLAAQEGKSRGLTLGLVEPETRIMQTEIIGL</sequence>
<dbReference type="EMBL" id="CP025583">
    <property type="protein sequence ID" value="AUM73993.1"/>
    <property type="molecule type" value="Genomic_DNA"/>
</dbReference>
<evidence type="ECO:0000259" key="1">
    <source>
        <dbReference type="Pfam" id="PF01402"/>
    </source>
</evidence>
<gene>
    <name evidence="2" type="ORF">CYR75_06655</name>
</gene>
<reference evidence="3" key="1">
    <citation type="submission" date="2017-12" db="EMBL/GenBank/DDBJ databases">
        <title>Genomic analysis of Paracoccus sp. CBA4604.</title>
        <authorList>
            <person name="Roh S.W."/>
            <person name="Kim J.Y."/>
            <person name="Kim J.S."/>
        </authorList>
    </citation>
    <scope>NUCLEOTIDE SEQUENCE [LARGE SCALE GENOMIC DNA]</scope>
    <source>
        <strain evidence="3">CBA4604</strain>
    </source>
</reference>
<keyword evidence="3" id="KW-1185">Reference proteome</keyword>
<dbReference type="Pfam" id="PF01402">
    <property type="entry name" value="RHH_1"/>
    <property type="match status" value="1"/>
</dbReference>
<dbReference type="OrthoDB" id="5570365at2"/>
<dbReference type="GO" id="GO:0006355">
    <property type="term" value="P:regulation of DNA-templated transcription"/>
    <property type="evidence" value="ECO:0007669"/>
    <property type="project" value="InterPro"/>
</dbReference>
<protein>
    <submittedName>
        <fullName evidence="2">Transcriptional regulator</fullName>
    </submittedName>
</protein>
<evidence type="ECO:0000313" key="2">
    <source>
        <dbReference type="EMBL" id="AUM73993.1"/>
    </source>
</evidence>
<evidence type="ECO:0000313" key="3">
    <source>
        <dbReference type="Proteomes" id="UP000234882"/>
    </source>
</evidence>
<organism evidence="2 3">
    <name type="scientific">Paracoccus jeotgali</name>
    <dbReference type="NCBI Taxonomy" id="2065379"/>
    <lineage>
        <taxon>Bacteria</taxon>
        <taxon>Pseudomonadati</taxon>
        <taxon>Pseudomonadota</taxon>
        <taxon>Alphaproteobacteria</taxon>
        <taxon>Rhodobacterales</taxon>
        <taxon>Paracoccaceae</taxon>
        <taxon>Paracoccus</taxon>
    </lineage>
</organism>
<dbReference type="SUPFAM" id="SSF47598">
    <property type="entry name" value="Ribbon-helix-helix"/>
    <property type="match status" value="1"/>
</dbReference>
<dbReference type="InterPro" id="IPR013321">
    <property type="entry name" value="Arc_rbn_hlx_hlx"/>
</dbReference>
<proteinExistence type="predicted"/>
<dbReference type="Gene3D" id="1.10.1220.10">
    <property type="entry name" value="Met repressor-like"/>
    <property type="match status" value="1"/>
</dbReference>
<dbReference type="AlphaFoldDB" id="A0A2K9MEE7"/>
<dbReference type="Proteomes" id="UP000234882">
    <property type="component" value="Chromosome"/>
</dbReference>
<dbReference type="InterPro" id="IPR010985">
    <property type="entry name" value="Ribbon_hlx_hlx"/>
</dbReference>
<dbReference type="InterPro" id="IPR002145">
    <property type="entry name" value="CopG"/>
</dbReference>
<name>A0A2K9MEE7_9RHOB</name>